<dbReference type="SUPFAM" id="SSF51735">
    <property type="entry name" value="NAD(P)-binding Rossmann-fold domains"/>
    <property type="match status" value="1"/>
</dbReference>
<keyword evidence="2" id="KW-0520">NAD</keyword>
<evidence type="ECO:0000256" key="1">
    <source>
        <dbReference type="ARBA" id="ARBA00023002"/>
    </source>
</evidence>
<sequence>MAVLLLTKPTPPQAVANKIREIAPDIRCIERREDADPAEIDAILGWRIRPGYAATLPNLKLVCANAAGVEKLMTPDLPAQVPVTRIVDPLVNLGIAQHVVTMALWHARDFGRYARQQAERAWTRFPVEVATRRVGILGVGAVGATIAQTLAGLGFAPRGWSTRRRPELPFPSFGADELDAFLAESEILVCALPLTPATAGIVDAAMLARLPRGAYFINVARGEHVVEPDLIEAVRSGHMAGAALDVQRNEPMPPDDPLWSVEGISITPHIAGQTRLEIVASQFVEAYRAVQRGEPIPRRVDRARGY</sequence>
<dbReference type="Pfam" id="PF02826">
    <property type="entry name" value="2-Hacid_dh_C"/>
    <property type="match status" value="1"/>
</dbReference>
<dbReference type="InterPro" id="IPR029753">
    <property type="entry name" value="D-isomer_DH_CS"/>
</dbReference>
<dbReference type="SUPFAM" id="SSF52283">
    <property type="entry name" value="Formate/glycerate dehydrogenase catalytic domain-like"/>
    <property type="match status" value="1"/>
</dbReference>
<evidence type="ECO:0000313" key="5">
    <source>
        <dbReference type="Proteomes" id="UP000321548"/>
    </source>
</evidence>
<dbReference type="InterPro" id="IPR006140">
    <property type="entry name" value="D-isomer_DH_NAD-bd"/>
</dbReference>
<dbReference type="OrthoDB" id="9787219at2"/>
<keyword evidence="4" id="KW-0670">Pyruvate</keyword>
<accession>A0A5C8P527</accession>
<feature type="domain" description="D-isomer specific 2-hydroxyacid dehydrogenase NAD-binding" evidence="3">
    <location>
        <begin position="101"/>
        <end position="271"/>
    </location>
</feature>
<gene>
    <name evidence="4" type="ORF">FHP08_01685</name>
</gene>
<organism evidence="4 5">
    <name type="scientific">Zeimonas arvi</name>
    <dbReference type="NCBI Taxonomy" id="2498847"/>
    <lineage>
        <taxon>Bacteria</taxon>
        <taxon>Pseudomonadati</taxon>
        <taxon>Pseudomonadota</taxon>
        <taxon>Betaproteobacteria</taxon>
        <taxon>Burkholderiales</taxon>
        <taxon>Burkholderiaceae</taxon>
        <taxon>Zeimonas</taxon>
    </lineage>
</organism>
<dbReference type="Proteomes" id="UP000321548">
    <property type="component" value="Unassembled WGS sequence"/>
</dbReference>
<dbReference type="GO" id="GO:0051287">
    <property type="term" value="F:NAD binding"/>
    <property type="evidence" value="ECO:0007669"/>
    <property type="project" value="InterPro"/>
</dbReference>
<evidence type="ECO:0000313" key="4">
    <source>
        <dbReference type="EMBL" id="TXL68423.1"/>
    </source>
</evidence>
<keyword evidence="1" id="KW-0560">Oxidoreductase</keyword>
<evidence type="ECO:0000256" key="2">
    <source>
        <dbReference type="ARBA" id="ARBA00023027"/>
    </source>
</evidence>
<dbReference type="PANTHER" id="PTHR43333">
    <property type="entry name" value="2-HACID_DH_C DOMAIN-CONTAINING PROTEIN"/>
    <property type="match status" value="1"/>
</dbReference>
<dbReference type="GO" id="GO:0016616">
    <property type="term" value="F:oxidoreductase activity, acting on the CH-OH group of donors, NAD or NADP as acceptor"/>
    <property type="evidence" value="ECO:0007669"/>
    <property type="project" value="UniProtKB-ARBA"/>
</dbReference>
<dbReference type="InterPro" id="IPR036291">
    <property type="entry name" value="NAD(P)-bd_dom_sf"/>
</dbReference>
<dbReference type="CDD" id="cd12164">
    <property type="entry name" value="GDH_like_2"/>
    <property type="match status" value="1"/>
</dbReference>
<dbReference type="RefSeq" id="WP_147702564.1">
    <property type="nucleotide sequence ID" value="NZ_VDUY01000001.1"/>
</dbReference>
<name>A0A5C8P527_9BURK</name>
<dbReference type="PROSITE" id="PS00671">
    <property type="entry name" value="D_2_HYDROXYACID_DH_3"/>
    <property type="match status" value="1"/>
</dbReference>
<proteinExistence type="predicted"/>
<dbReference type="AlphaFoldDB" id="A0A5C8P527"/>
<keyword evidence="5" id="KW-1185">Reference proteome</keyword>
<dbReference type="PANTHER" id="PTHR43333:SF1">
    <property type="entry name" value="D-ISOMER SPECIFIC 2-HYDROXYACID DEHYDROGENASE NAD-BINDING DOMAIN-CONTAINING PROTEIN"/>
    <property type="match status" value="1"/>
</dbReference>
<evidence type="ECO:0000259" key="3">
    <source>
        <dbReference type="Pfam" id="PF02826"/>
    </source>
</evidence>
<protein>
    <submittedName>
        <fullName evidence="4">Glyoxylate/hydroxypyruvate reductase A</fullName>
    </submittedName>
</protein>
<dbReference type="Gene3D" id="3.40.50.720">
    <property type="entry name" value="NAD(P)-binding Rossmann-like Domain"/>
    <property type="match status" value="2"/>
</dbReference>
<reference evidence="4 5" key="1">
    <citation type="submission" date="2019-06" db="EMBL/GenBank/DDBJ databases">
        <title>Quisquiliibacterium sp. nov., isolated from a maize field.</title>
        <authorList>
            <person name="Lin S.-Y."/>
            <person name="Tsai C.-F."/>
            <person name="Young C.-C."/>
        </authorList>
    </citation>
    <scope>NUCLEOTIDE SEQUENCE [LARGE SCALE GENOMIC DNA]</scope>
    <source>
        <strain evidence="4 5">CC-CFT501</strain>
    </source>
</reference>
<dbReference type="EMBL" id="VDUY01000001">
    <property type="protein sequence ID" value="TXL68423.1"/>
    <property type="molecule type" value="Genomic_DNA"/>
</dbReference>
<comment type="caution">
    <text evidence="4">The sequence shown here is derived from an EMBL/GenBank/DDBJ whole genome shotgun (WGS) entry which is preliminary data.</text>
</comment>